<protein>
    <recommendedName>
        <fullName evidence="2">DUF58 domain-containing protein</fullName>
    </recommendedName>
</protein>
<dbReference type="EMBL" id="AORV01000021">
    <property type="protein sequence ID" value="EMS73178.1"/>
    <property type="molecule type" value="Genomic_DNA"/>
</dbReference>
<dbReference type="PANTHER" id="PTHR34351">
    <property type="entry name" value="SLR1927 PROTEIN-RELATED"/>
    <property type="match status" value="1"/>
</dbReference>
<dbReference type="Pfam" id="PF01882">
    <property type="entry name" value="DUF58"/>
    <property type="match status" value="1"/>
</dbReference>
<name>S0FX72_RUMCE</name>
<keyword evidence="4" id="KW-1185">Reference proteome</keyword>
<reference evidence="3 4" key="1">
    <citation type="journal article" date="2013" name="Genome Announc.">
        <title>Draft Genome Sequence of the Cellulolytic, Mesophilic, Anaerobic Bacterium Clostridium termitidis Strain CT1112 (DSM 5398).</title>
        <authorList>
            <person name="Lal S."/>
            <person name="Ramachandran U."/>
            <person name="Zhang X."/>
            <person name="Munir R."/>
            <person name="Sparling R."/>
            <person name="Levin D.B."/>
        </authorList>
    </citation>
    <scope>NUCLEOTIDE SEQUENCE [LARGE SCALE GENOMIC DNA]</scope>
    <source>
        <strain evidence="3 4">CT1112</strain>
    </source>
</reference>
<dbReference type="AlphaFoldDB" id="S0FX72"/>
<evidence type="ECO:0000256" key="1">
    <source>
        <dbReference type="SAM" id="Phobius"/>
    </source>
</evidence>
<feature type="domain" description="DUF58" evidence="2">
    <location>
        <begin position="194"/>
        <end position="341"/>
    </location>
</feature>
<dbReference type="Proteomes" id="UP000014155">
    <property type="component" value="Unassembled WGS sequence"/>
</dbReference>
<keyword evidence="1" id="KW-0472">Membrane</keyword>
<dbReference type="RefSeq" id="WP_004624045.1">
    <property type="nucleotide sequence ID" value="NZ_AORV01000021.1"/>
</dbReference>
<dbReference type="PANTHER" id="PTHR34351:SF2">
    <property type="entry name" value="DUF58 DOMAIN-CONTAINING PROTEIN"/>
    <property type="match status" value="1"/>
</dbReference>
<evidence type="ECO:0000259" key="2">
    <source>
        <dbReference type="Pfam" id="PF01882"/>
    </source>
</evidence>
<dbReference type="InterPro" id="IPR002881">
    <property type="entry name" value="DUF58"/>
</dbReference>
<keyword evidence="1" id="KW-0812">Transmembrane</keyword>
<feature type="transmembrane region" description="Helical" evidence="1">
    <location>
        <begin position="29"/>
        <end position="50"/>
    </location>
</feature>
<comment type="caution">
    <text evidence="3">The sequence shown here is derived from an EMBL/GenBank/DDBJ whole genome shotgun (WGS) entry which is preliminary data.</text>
</comment>
<proteinExistence type="predicted"/>
<dbReference type="eggNOG" id="COG1721">
    <property type="taxonomic scope" value="Bacteria"/>
</dbReference>
<evidence type="ECO:0000313" key="3">
    <source>
        <dbReference type="EMBL" id="EMS73178.1"/>
    </source>
</evidence>
<dbReference type="PATRIC" id="fig|1195236.3.peg.974"/>
<accession>S0FX72</accession>
<evidence type="ECO:0000313" key="4">
    <source>
        <dbReference type="Proteomes" id="UP000014155"/>
    </source>
</evidence>
<sequence length="399" mass="46429">MRKNRITFIFLFILAIIFRYNFGGFAPSFFFFSLLSLLIFSIGYTIYVYARFKFVQDINKRVITKGESVKLVVKLSNEDFIIYPYVYVSFFGSHTLFNAETYSQSLSITPFSKKEFIFDMECRYRGEYEVGISDIHIEDFLGLIRLKYKLPETKKIIVFPKIEHLTKFDVFTTNSFESQSSSQGAVEDVNNIKDMRLYQHGDSFRKIHWKLSARSNNWMIKNYQCTSDANVNILIDLRQNPYPGEITIVLEDKIIEAAVAVFNYYLHKGISVNYTYFDDKIEILKASNRHEFEYIYKTLSNVPFNQKVPLADIVSLHYESSNNTNDMIILTSILDVDLYNVIYKAQMSNHSICLIYISPKNLVTEKFEVVNDILDILPEIGVRAYTVNPDDDIKMVLGG</sequence>
<gene>
    <name evidence="3" type="ORF">CTER_0680</name>
</gene>
<dbReference type="STRING" id="1195236.CTER_0680"/>
<organism evidence="3 4">
    <name type="scientific">Ruminiclostridium cellobioparum subsp. termitidis CT1112</name>
    <dbReference type="NCBI Taxonomy" id="1195236"/>
    <lineage>
        <taxon>Bacteria</taxon>
        <taxon>Bacillati</taxon>
        <taxon>Bacillota</taxon>
        <taxon>Clostridia</taxon>
        <taxon>Eubacteriales</taxon>
        <taxon>Oscillospiraceae</taxon>
        <taxon>Ruminiclostridium</taxon>
    </lineage>
</organism>
<keyword evidence="1" id="KW-1133">Transmembrane helix</keyword>